<name>A0A5J9V140_9POAL</name>
<dbReference type="OrthoDB" id="686404at2759"/>
<comment type="caution">
    <text evidence="1">The sequence shown here is derived from an EMBL/GenBank/DDBJ whole genome shotgun (WGS) entry which is preliminary data.</text>
</comment>
<keyword evidence="2" id="KW-1185">Reference proteome</keyword>
<dbReference type="PANTHER" id="PTHR33994">
    <property type="entry name" value="OS04G0515000 PROTEIN"/>
    <property type="match status" value="1"/>
</dbReference>
<protein>
    <submittedName>
        <fullName evidence="1">Uncharacterized protein</fullName>
    </submittedName>
</protein>
<evidence type="ECO:0000313" key="1">
    <source>
        <dbReference type="EMBL" id="TVU29198.1"/>
    </source>
</evidence>
<organism evidence="1 2">
    <name type="scientific">Eragrostis curvula</name>
    <name type="common">weeping love grass</name>
    <dbReference type="NCBI Taxonomy" id="38414"/>
    <lineage>
        <taxon>Eukaryota</taxon>
        <taxon>Viridiplantae</taxon>
        <taxon>Streptophyta</taxon>
        <taxon>Embryophyta</taxon>
        <taxon>Tracheophyta</taxon>
        <taxon>Spermatophyta</taxon>
        <taxon>Magnoliopsida</taxon>
        <taxon>Liliopsida</taxon>
        <taxon>Poales</taxon>
        <taxon>Poaceae</taxon>
        <taxon>PACMAD clade</taxon>
        <taxon>Chloridoideae</taxon>
        <taxon>Eragrostideae</taxon>
        <taxon>Eragrostidinae</taxon>
        <taxon>Eragrostis</taxon>
    </lineage>
</organism>
<dbReference type="Proteomes" id="UP000324897">
    <property type="component" value="Chromosome 1"/>
</dbReference>
<dbReference type="PANTHER" id="PTHR33994:SF10">
    <property type="entry name" value="OS04G0508700 PROTEIN"/>
    <property type="match status" value="1"/>
</dbReference>
<dbReference type="EMBL" id="RWGY01000011">
    <property type="protein sequence ID" value="TVU29198.1"/>
    <property type="molecule type" value="Genomic_DNA"/>
</dbReference>
<dbReference type="AlphaFoldDB" id="A0A5J9V140"/>
<dbReference type="Gramene" id="TVU29198">
    <property type="protein sequence ID" value="TVU29198"/>
    <property type="gene ID" value="EJB05_20756"/>
</dbReference>
<reference evidence="1 2" key="1">
    <citation type="journal article" date="2019" name="Sci. Rep.">
        <title>A high-quality genome of Eragrostis curvula grass provides insights into Poaceae evolution and supports new strategies to enhance forage quality.</title>
        <authorList>
            <person name="Carballo J."/>
            <person name="Santos B.A.C.M."/>
            <person name="Zappacosta D."/>
            <person name="Garbus I."/>
            <person name="Selva J.P."/>
            <person name="Gallo C.A."/>
            <person name="Diaz A."/>
            <person name="Albertini E."/>
            <person name="Caccamo M."/>
            <person name="Echenique V."/>
        </authorList>
    </citation>
    <scope>NUCLEOTIDE SEQUENCE [LARGE SCALE GENOMIC DNA]</scope>
    <source>
        <strain evidence="2">cv. Victoria</strain>
        <tissue evidence="1">Leaf</tissue>
    </source>
</reference>
<accession>A0A5J9V140</accession>
<gene>
    <name evidence="1" type="ORF">EJB05_20756</name>
</gene>
<feature type="non-terminal residue" evidence="1">
    <location>
        <position position="1"/>
    </location>
</feature>
<proteinExistence type="predicted"/>
<evidence type="ECO:0000313" key="2">
    <source>
        <dbReference type="Proteomes" id="UP000324897"/>
    </source>
</evidence>
<sequence length="238" mass="25349">MFPDYTAVTGLNPATDMQQGRGVLSPVFNLTIGIAAHNVVEEKCIKPGTTIRVSYSSLRLPLAAGRTPEMCVGAPPSSERRAAVARGHDVAIPGFLVDTLAEALRRGEAVFEVKLTSLARDDEYGAWDVVTCLVTAGMNSRTSKPCRLSSESSDSIPVPQQEPAVRIKITIISSNARLVAVYTVGPRSSTSIAAGDLDRQNPDEEPLLLRAKLVFHVSSGRVTSRSLSSTTSTRSTPA</sequence>